<proteinExistence type="inferred from homology"/>
<dbReference type="SUPFAM" id="SSF63829">
    <property type="entry name" value="Calcium-dependent phosphotriesterase"/>
    <property type="match status" value="1"/>
</dbReference>
<sequence length="288" mass="31365">MTTDVRVYDDRVCALGEGPLWHPEREQLFWFDITEGKMLSREGDAPLEWQFDEPVSAAGWIDRDTLMVASASALLCFDIETGAREPIVSLEAENLYTRSNDGRADPVGGFWIGTMGREAEPRAGAIYRYFRGEVRRVVPDVTIPNAICFSPGGETAYYADTATGIVWKQAVDRAGWPSGRREVFVDFSGVGLAPDGAVCDAQGNVWIAQWGAWRVACHGPDGRFKVALGVASAHTTCPAFGGPDLRTMFVTSATQGLEDGLLDHQPGGGKTWAARMPVAGIRERRVVP</sequence>
<gene>
    <name evidence="3" type="ORF">P8627_06655</name>
</gene>
<dbReference type="EMBL" id="CP122537">
    <property type="protein sequence ID" value="WGH79933.1"/>
    <property type="molecule type" value="Genomic_DNA"/>
</dbReference>
<feature type="domain" description="SMP-30/Gluconolactonase/LRE-like region" evidence="2">
    <location>
        <begin position="15"/>
        <end position="254"/>
    </location>
</feature>
<keyword evidence="3" id="KW-0378">Hydrolase</keyword>
<dbReference type="EC" id="3.1.1.99" evidence="3"/>
<name>A0ABY8LIK1_9RHOB</name>
<evidence type="ECO:0000313" key="4">
    <source>
        <dbReference type="Proteomes" id="UP001243420"/>
    </source>
</evidence>
<dbReference type="PRINTS" id="PR01790">
    <property type="entry name" value="SMP30FAMILY"/>
</dbReference>
<evidence type="ECO:0000259" key="2">
    <source>
        <dbReference type="Pfam" id="PF08450"/>
    </source>
</evidence>
<reference evidence="3 4" key="1">
    <citation type="submission" date="2023-04" db="EMBL/GenBank/DDBJ databases">
        <title>Jannaschia ovalis sp. nov., a marine bacterium isolated from sea tidal flat.</title>
        <authorList>
            <person name="Kwon D.Y."/>
            <person name="Kim J.-J."/>
        </authorList>
    </citation>
    <scope>NUCLEOTIDE SEQUENCE [LARGE SCALE GENOMIC DNA]</scope>
    <source>
        <strain evidence="3 4">GRR-S6-38</strain>
    </source>
</reference>
<organism evidence="3 4">
    <name type="scientific">Jannaschia ovalis</name>
    <dbReference type="NCBI Taxonomy" id="3038773"/>
    <lineage>
        <taxon>Bacteria</taxon>
        <taxon>Pseudomonadati</taxon>
        <taxon>Pseudomonadota</taxon>
        <taxon>Alphaproteobacteria</taxon>
        <taxon>Rhodobacterales</taxon>
        <taxon>Roseobacteraceae</taxon>
        <taxon>Jannaschia</taxon>
    </lineage>
</organism>
<dbReference type="InterPro" id="IPR013658">
    <property type="entry name" value="SGL"/>
</dbReference>
<keyword evidence="4" id="KW-1185">Reference proteome</keyword>
<dbReference type="RefSeq" id="WP_279966930.1">
    <property type="nucleotide sequence ID" value="NZ_CP122537.1"/>
</dbReference>
<dbReference type="InterPro" id="IPR011042">
    <property type="entry name" value="6-blade_b-propeller_TolB-like"/>
</dbReference>
<dbReference type="Proteomes" id="UP001243420">
    <property type="component" value="Chromosome"/>
</dbReference>
<dbReference type="Gene3D" id="2.120.10.30">
    <property type="entry name" value="TolB, C-terminal domain"/>
    <property type="match status" value="1"/>
</dbReference>
<evidence type="ECO:0000313" key="3">
    <source>
        <dbReference type="EMBL" id="WGH79933.1"/>
    </source>
</evidence>
<dbReference type="InterPro" id="IPR005511">
    <property type="entry name" value="SMP-30"/>
</dbReference>
<accession>A0ABY8LIK1</accession>
<evidence type="ECO:0000256" key="1">
    <source>
        <dbReference type="ARBA" id="ARBA00008853"/>
    </source>
</evidence>
<comment type="similarity">
    <text evidence="1">Belongs to the SMP-30/CGR1 family.</text>
</comment>
<dbReference type="Pfam" id="PF08450">
    <property type="entry name" value="SGL"/>
    <property type="match status" value="1"/>
</dbReference>
<dbReference type="GO" id="GO:0016787">
    <property type="term" value="F:hydrolase activity"/>
    <property type="evidence" value="ECO:0007669"/>
    <property type="project" value="UniProtKB-KW"/>
</dbReference>
<dbReference type="PANTHER" id="PTHR10907:SF47">
    <property type="entry name" value="REGUCALCIN"/>
    <property type="match status" value="1"/>
</dbReference>
<dbReference type="PANTHER" id="PTHR10907">
    <property type="entry name" value="REGUCALCIN"/>
    <property type="match status" value="1"/>
</dbReference>
<protein>
    <submittedName>
        <fullName evidence="3">SMP-30/gluconolactonase/LRE family protein</fullName>
        <ecNumber evidence="3">3.1.1.99</ecNumber>
    </submittedName>
</protein>